<organism evidence="7 8">
    <name type="scientific">Thermohalobaculum xanthum</name>
    <dbReference type="NCBI Taxonomy" id="2753746"/>
    <lineage>
        <taxon>Bacteria</taxon>
        <taxon>Pseudomonadati</taxon>
        <taxon>Pseudomonadota</taxon>
        <taxon>Alphaproteobacteria</taxon>
        <taxon>Rhodobacterales</taxon>
        <taxon>Paracoccaceae</taxon>
        <taxon>Thermohalobaculum</taxon>
    </lineage>
</organism>
<dbReference type="InterPro" id="IPR020456">
    <property type="entry name" value="Acylphosphatase"/>
</dbReference>
<accession>A0A8J7M5P0</accession>
<dbReference type="PANTHER" id="PTHR47268:SF4">
    <property type="entry name" value="ACYLPHOSPHATASE"/>
    <property type="match status" value="1"/>
</dbReference>
<feature type="domain" description="Acylphosphatase-like" evidence="6">
    <location>
        <begin position="3"/>
        <end position="89"/>
    </location>
</feature>
<feature type="active site" evidence="4">
    <location>
        <position position="18"/>
    </location>
</feature>
<dbReference type="Proteomes" id="UP000655420">
    <property type="component" value="Unassembled WGS sequence"/>
</dbReference>
<evidence type="ECO:0000256" key="5">
    <source>
        <dbReference type="RuleBase" id="RU004168"/>
    </source>
</evidence>
<dbReference type="PANTHER" id="PTHR47268">
    <property type="entry name" value="ACYLPHOSPHATASE"/>
    <property type="match status" value="1"/>
</dbReference>
<dbReference type="Gene3D" id="3.30.70.100">
    <property type="match status" value="1"/>
</dbReference>
<feature type="active site" evidence="4">
    <location>
        <position position="36"/>
    </location>
</feature>
<dbReference type="InterPro" id="IPR017968">
    <property type="entry name" value="Acylphosphatase_CS"/>
</dbReference>
<dbReference type="InterPro" id="IPR001792">
    <property type="entry name" value="Acylphosphatase-like_dom"/>
</dbReference>
<keyword evidence="8" id="KW-1185">Reference proteome</keyword>
<evidence type="ECO:0000256" key="1">
    <source>
        <dbReference type="ARBA" id="ARBA00005614"/>
    </source>
</evidence>
<dbReference type="PRINTS" id="PR00112">
    <property type="entry name" value="ACYLPHPHTASE"/>
</dbReference>
<dbReference type="PROSITE" id="PS00151">
    <property type="entry name" value="ACYLPHOSPHATASE_2"/>
    <property type="match status" value="1"/>
</dbReference>
<dbReference type="GO" id="GO:0003998">
    <property type="term" value="F:acylphosphatase activity"/>
    <property type="evidence" value="ECO:0007669"/>
    <property type="project" value="UniProtKB-EC"/>
</dbReference>
<dbReference type="AlphaFoldDB" id="A0A8J7M5P0"/>
<dbReference type="EMBL" id="JAEHHL010000001">
    <property type="protein sequence ID" value="MBK0398160.1"/>
    <property type="molecule type" value="Genomic_DNA"/>
</dbReference>
<evidence type="ECO:0000256" key="2">
    <source>
        <dbReference type="ARBA" id="ARBA00012150"/>
    </source>
</evidence>
<comment type="similarity">
    <text evidence="1 5">Belongs to the acylphosphatase family.</text>
</comment>
<dbReference type="SUPFAM" id="SSF54975">
    <property type="entry name" value="Acylphosphatase/BLUF domain-like"/>
    <property type="match status" value="1"/>
</dbReference>
<dbReference type="InterPro" id="IPR036046">
    <property type="entry name" value="Acylphosphatase-like_dom_sf"/>
</dbReference>
<keyword evidence="4" id="KW-0378">Hydrolase</keyword>
<evidence type="ECO:0000256" key="4">
    <source>
        <dbReference type="PROSITE-ProRule" id="PRU00520"/>
    </source>
</evidence>
<evidence type="ECO:0000256" key="3">
    <source>
        <dbReference type="ARBA" id="ARBA00047645"/>
    </source>
</evidence>
<dbReference type="RefSeq" id="WP_200606881.1">
    <property type="nucleotide sequence ID" value="NZ_JAEHHL010000001.1"/>
</dbReference>
<reference evidence="7" key="1">
    <citation type="submission" date="2020-12" db="EMBL/GenBank/DDBJ databases">
        <title>Bacterial taxonomy.</title>
        <authorList>
            <person name="Pan X."/>
        </authorList>
    </citation>
    <scope>NUCLEOTIDE SEQUENCE</scope>
    <source>
        <strain evidence="7">M0105</strain>
    </source>
</reference>
<name>A0A8J7M5P0_9RHOB</name>
<sequence length="89" mass="9322">MTTRALRIHGRVQGVGYRAWAAGQAERLGLSGWVRNEPDGTVSALVEGAPASIEAMIDACREGPYAARVTRVDAQDAAPEGAAGFRILG</sequence>
<protein>
    <recommendedName>
        <fullName evidence="2 4">acylphosphatase</fullName>
        <ecNumber evidence="2 4">3.6.1.7</ecNumber>
    </recommendedName>
</protein>
<dbReference type="EC" id="3.6.1.7" evidence="2 4"/>
<comment type="caution">
    <text evidence="7">The sequence shown here is derived from an EMBL/GenBank/DDBJ whole genome shotgun (WGS) entry which is preliminary data.</text>
</comment>
<evidence type="ECO:0000259" key="6">
    <source>
        <dbReference type="PROSITE" id="PS51160"/>
    </source>
</evidence>
<evidence type="ECO:0000313" key="8">
    <source>
        <dbReference type="Proteomes" id="UP000655420"/>
    </source>
</evidence>
<dbReference type="PROSITE" id="PS51160">
    <property type="entry name" value="ACYLPHOSPHATASE_3"/>
    <property type="match status" value="1"/>
</dbReference>
<proteinExistence type="inferred from homology"/>
<evidence type="ECO:0000313" key="7">
    <source>
        <dbReference type="EMBL" id="MBK0398160.1"/>
    </source>
</evidence>
<gene>
    <name evidence="7" type="ORF">H0I76_03070</name>
</gene>
<comment type="catalytic activity">
    <reaction evidence="3 4">
        <text>an acyl phosphate + H2O = a carboxylate + phosphate + H(+)</text>
        <dbReference type="Rhea" id="RHEA:14965"/>
        <dbReference type="ChEBI" id="CHEBI:15377"/>
        <dbReference type="ChEBI" id="CHEBI:15378"/>
        <dbReference type="ChEBI" id="CHEBI:29067"/>
        <dbReference type="ChEBI" id="CHEBI:43474"/>
        <dbReference type="ChEBI" id="CHEBI:59918"/>
        <dbReference type="EC" id="3.6.1.7"/>
    </reaction>
</comment>
<dbReference type="Pfam" id="PF00708">
    <property type="entry name" value="Acylphosphatase"/>
    <property type="match status" value="1"/>
</dbReference>